<feature type="transmembrane region" description="Helical" evidence="1">
    <location>
        <begin position="37"/>
        <end position="60"/>
    </location>
</feature>
<accession>A0A434AZ69</accession>
<keyword evidence="1" id="KW-1133">Transmembrane helix</keyword>
<reference evidence="2 3" key="1">
    <citation type="submission" date="2018-11" db="EMBL/GenBank/DDBJ databases">
        <title>Parancylomarina longa gen. nov., sp. nov., isolated from sediments of southern Okinawa.</title>
        <authorList>
            <person name="Fu T."/>
        </authorList>
    </citation>
    <scope>NUCLEOTIDE SEQUENCE [LARGE SCALE GENOMIC DNA]</scope>
    <source>
        <strain evidence="2 3">T3-2 S1-C</strain>
    </source>
</reference>
<comment type="caution">
    <text evidence="2">The sequence shown here is derived from an EMBL/GenBank/DDBJ whole genome shotgun (WGS) entry which is preliminary data.</text>
</comment>
<organism evidence="2 3">
    <name type="scientific">Ancylomarina longa</name>
    <dbReference type="NCBI Taxonomy" id="2487017"/>
    <lineage>
        <taxon>Bacteria</taxon>
        <taxon>Pseudomonadati</taxon>
        <taxon>Bacteroidota</taxon>
        <taxon>Bacteroidia</taxon>
        <taxon>Marinilabiliales</taxon>
        <taxon>Marinifilaceae</taxon>
        <taxon>Ancylomarina</taxon>
    </lineage>
</organism>
<dbReference type="RefSeq" id="WP_127342030.1">
    <property type="nucleotide sequence ID" value="NZ_RJJX01000001.1"/>
</dbReference>
<keyword evidence="3" id="KW-1185">Reference proteome</keyword>
<dbReference type="AlphaFoldDB" id="A0A434AZ69"/>
<proteinExistence type="predicted"/>
<evidence type="ECO:0000256" key="1">
    <source>
        <dbReference type="SAM" id="Phobius"/>
    </source>
</evidence>
<keyword evidence="1" id="KW-0812">Transmembrane</keyword>
<evidence type="ECO:0000313" key="2">
    <source>
        <dbReference type="EMBL" id="RUT79890.1"/>
    </source>
</evidence>
<dbReference type="OrthoDB" id="1122282at2"/>
<protein>
    <submittedName>
        <fullName evidence="2">Dehalogenase</fullName>
    </submittedName>
</protein>
<keyword evidence="1" id="KW-0472">Membrane</keyword>
<dbReference type="EMBL" id="RJJX01000001">
    <property type="protein sequence ID" value="RUT79890.1"/>
    <property type="molecule type" value="Genomic_DNA"/>
</dbReference>
<feature type="transmembrane region" description="Helical" evidence="1">
    <location>
        <begin position="66"/>
        <end position="84"/>
    </location>
</feature>
<evidence type="ECO:0000313" key="3">
    <source>
        <dbReference type="Proteomes" id="UP000282985"/>
    </source>
</evidence>
<feature type="transmembrane region" description="Helical" evidence="1">
    <location>
        <begin position="6"/>
        <end position="25"/>
    </location>
</feature>
<sequence length="93" mass="10261">MVFSGTETLFYLLGILTTLIIMVLIKYNKQFKFSALSWSLLGLGSFLLLFCIAWSVSSVLEGVPRASSMGLVVFGIPSILLLLFGRKIALKKK</sequence>
<name>A0A434AZ69_9BACT</name>
<dbReference type="Proteomes" id="UP000282985">
    <property type="component" value="Unassembled WGS sequence"/>
</dbReference>
<gene>
    <name evidence="2" type="ORF">DLK05_00615</name>
</gene>